<name>A0A378WB69_NEILA</name>
<evidence type="ECO:0000256" key="1">
    <source>
        <dbReference type="SAM" id="MobiDB-lite"/>
    </source>
</evidence>
<dbReference type="Proteomes" id="UP000254193">
    <property type="component" value="Unassembled WGS sequence"/>
</dbReference>
<feature type="region of interest" description="Disordered" evidence="1">
    <location>
        <begin position="188"/>
        <end position="207"/>
    </location>
</feature>
<dbReference type="EMBL" id="UGRO01000003">
    <property type="protein sequence ID" value="SUA30976.1"/>
    <property type="molecule type" value="Genomic_DNA"/>
</dbReference>
<reference evidence="2 3" key="1">
    <citation type="submission" date="2018-06" db="EMBL/GenBank/DDBJ databases">
        <authorList>
            <consortium name="Pathogen Informatics"/>
            <person name="Doyle S."/>
        </authorList>
    </citation>
    <scope>NUCLEOTIDE SEQUENCE [LARGE SCALE GENOMIC DNA]</scope>
    <source>
        <strain evidence="2 3">NCTC10616</strain>
    </source>
</reference>
<keyword evidence="3" id="KW-1185">Reference proteome</keyword>
<gene>
    <name evidence="2" type="ORF">NCTC10616_02048</name>
</gene>
<organism evidence="2 3">
    <name type="scientific">Neisseria lactamica</name>
    <dbReference type="NCBI Taxonomy" id="486"/>
    <lineage>
        <taxon>Bacteria</taxon>
        <taxon>Pseudomonadati</taxon>
        <taxon>Pseudomonadota</taxon>
        <taxon>Betaproteobacteria</taxon>
        <taxon>Neisseriales</taxon>
        <taxon>Neisseriaceae</taxon>
        <taxon>Neisseria</taxon>
    </lineage>
</organism>
<accession>A0A378WB69</accession>
<sequence length="207" mass="23814">MNQANQNLLHPSRQVGADLTAWRKVGGGEGLLAALADPQSIVSKLQEANLCGMGGAGFPTWRKWEAAVAAQSKHGRQIRRLQCQRRRTGYVQRPRVAGENAAPSHRRRIDCRRRLPRQQSGFVRQPSSDRLHRLHHTRHRAMEKQRFVYPYRKLLGQTFGLATGRNFRPLYRWRRNRRDFLAGRRFPVPRAASRRSQPKAVSTASRP</sequence>
<proteinExistence type="predicted"/>
<protein>
    <submittedName>
        <fullName evidence="2">NADH dehydrogenase</fullName>
    </submittedName>
</protein>
<evidence type="ECO:0000313" key="3">
    <source>
        <dbReference type="Proteomes" id="UP000254193"/>
    </source>
</evidence>
<evidence type="ECO:0000313" key="2">
    <source>
        <dbReference type="EMBL" id="SUA30976.1"/>
    </source>
</evidence>
<dbReference type="SUPFAM" id="SSF142019">
    <property type="entry name" value="Nqo1 FMN-binding domain-like"/>
    <property type="match status" value="1"/>
</dbReference>
<dbReference type="InterPro" id="IPR037225">
    <property type="entry name" value="Nuo51_FMN-bd_sf"/>
</dbReference>
<dbReference type="AlphaFoldDB" id="A0A378WB69"/>